<feature type="domain" description="Clathrin/coatomer adaptor adaptin-like N-terminal" evidence="6">
    <location>
        <begin position="54"/>
        <end position="622"/>
    </location>
</feature>
<dbReference type="GO" id="GO:0030124">
    <property type="term" value="C:AP-4 adaptor complex"/>
    <property type="evidence" value="ECO:0000318"/>
    <property type="project" value="GO_Central"/>
</dbReference>
<dbReference type="Proteomes" id="UP000001064">
    <property type="component" value="Unassembled WGS sequence"/>
</dbReference>
<dbReference type="GO" id="GO:0012505">
    <property type="term" value="C:endomembrane system"/>
    <property type="evidence" value="ECO:0007669"/>
    <property type="project" value="UniProtKB-SubCell"/>
</dbReference>
<name>F0ZKQ3_DICPU</name>
<evidence type="ECO:0000256" key="5">
    <source>
        <dbReference type="SAM" id="MobiDB-lite"/>
    </source>
</evidence>
<dbReference type="VEuPathDB" id="AmoebaDB:DICPUDRAFT_55169"/>
<dbReference type="PANTHER" id="PTHR22780">
    <property type="entry name" value="ADAPTIN, ALPHA/GAMMA/EPSILON"/>
    <property type="match status" value="1"/>
</dbReference>
<dbReference type="EMBL" id="GL871059">
    <property type="protein sequence ID" value="EGC35468.1"/>
    <property type="molecule type" value="Genomic_DNA"/>
</dbReference>
<dbReference type="SUPFAM" id="SSF48371">
    <property type="entry name" value="ARM repeat"/>
    <property type="match status" value="1"/>
</dbReference>
<proteinExistence type="predicted"/>
<feature type="compositionally biased region" description="Low complexity" evidence="5">
    <location>
        <begin position="805"/>
        <end position="843"/>
    </location>
</feature>
<dbReference type="KEGG" id="dpp:DICPUDRAFT_55169"/>
<organism evidence="7 8">
    <name type="scientific">Dictyostelium purpureum</name>
    <name type="common">Slime mold</name>
    <dbReference type="NCBI Taxonomy" id="5786"/>
    <lineage>
        <taxon>Eukaryota</taxon>
        <taxon>Amoebozoa</taxon>
        <taxon>Evosea</taxon>
        <taxon>Eumycetozoa</taxon>
        <taxon>Dictyostelia</taxon>
        <taxon>Dictyosteliales</taxon>
        <taxon>Dictyosteliaceae</taxon>
        <taxon>Dictyostelium</taxon>
    </lineage>
</organism>
<gene>
    <name evidence="7" type="ORF">DICPUDRAFT_55169</name>
</gene>
<protein>
    <recommendedName>
        <fullName evidence="6">Clathrin/coatomer adaptor adaptin-like N-terminal domain-containing protein</fullName>
    </recommendedName>
</protein>
<dbReference type="InterPro" id="IPR050840">
    <property type="entry name" value="Adaptor_Complx_Large_Subunit"/>
</dbReference>
<evidence type="ECO:0000313" key="8">
    <source>
        <dbReference type="Proteomes" id="UP000001064"/>
    </source>
</evidence>
<comment type="subcellular location">
    <subcellularLocation>
        <location evidence="1">Endomembrane system</location>
    </subcellularLocation>
</comment>
<sequence length="987" mass="113097">MNLSTLNIVQFLESSKIQIPNGFKSIKGVLDLDFYDLVKSIGESTSREDELYIVNNEIKKLKQTFSKDVTKEKIRECLIRMIYCHMLGYEVPFGYIQALNMTQDSNILNKRTGYLALSLCLPEKHELLIMAVNSILKGLNSANYLEVCSALTAMTKLVDRDTIPAFMQKILQLLNHQKSIVRKKAVNVLHRFYKLVGRSFLEDDQVHDKLRQSLCDRDPSVMAASICIFLDISNNTENIPILIDLVPSFVGILKQVAEGRLPNTFIYHGIHHPWLQINLLKLLANLGINDVDSSNHMYQVLLFTMQQAQKFKNNVGFAILYQTIKTLTSIHPNIQLIEQCSKNLSILLKSRHNNLKYFGIKALTSIVKVSPKLVLPYQVEVIESLESSDETLKRKSFDLLYRMTNQSNIVPVCSKLIEQLVLSNDQNFKSELVNQITHLAEKYSPNDIWYIDTISTILSIPNSISINDDQQFAYNLIKLVSEEDDIKIKHHIAEIFLNNLLNNQQQHHQQQQQSNNQQLNIQQYSDIYIKIMSWVISEYSNLVVSNNSVIENTIIDYLCDLLEKDYQGETKSWIIMCIGKLAAQLGGKSTPQLEILTRKFNTSKSLISQQRSFELQEILKDQKLINQILPLDAYCEDIDFDQVFKNLNSYANKSIEKGGKKYKPYEKRKNTPLVDIPNEISGTAEKGLNFEYPPPPNPFNLYNQTPIQNQRQIQYHQNNPQQQQSQQLLLMNNEQQQQFVHEQNQMSLVPISNQQQQQIQPYQTQNPQTHPNNQSMPSEQPHTKLGLPKPNKVLWTKQGFVGSKSQAPPASASQHQQPQQQNQQNQQNQQHQQYQQHQQQQQQIKNTSVDPEKEKLAQQLFDSFANKLSKSNKKESTTKKQNQNTLNNSCMSINNITNNNYTNGNNNCISKIINPPISTATTTSSFNANYNNNNNNNVINNNNSVSNNNTSIYSTSETQNITISTSRRKSLTHQNQLIIPKPNPCIS</sequence>
<dbReference type="Pfam" id="PF01602">
    <property type="entry name" value="Adaptin_N"/>
    <property type="match status" value="1"/>
</dbReference>
<dbReference type="GO" id="GO:0140312">
    <property type="term" value="F:cargo adaptor activity"/>
    <property type="evidence" value="ECO:0000318"/>
    <property type="project" value="GO_Central"/>
</dbReference>
<evidence type="ECO:0000313" key="7">
    <source>
        <dbReference type="EMBL" id="EGC35468.1"/>
    </source>
</evidence>
<dbReference type="GO" id="GO:0006886">
    <property type="term" value="P:intracellular protein transport"/>
    <property type="evidence" value="ECO:0007669"/>
    <property type="project" value="InterPro"/>
</dbReference>
<keyword evidence="3" id="KW-0653">Protein transport</keyword>
<keyword evidence="8" id="KW-1185">Reference proteome</keyword>
<feature type="compositionally biased region" description="Low complexity" evidence="5">
    <location>
        <begin position="753"/>
        <end position="774"/>
    </location>
</feature>
<dbReference type="FunCoup" id="F0ZKQ3">
    <property type="interactions" value="138"/>
</dbReference>
<accession>F0ZKQ3</accession>
<dbReference type="InterPro" id="IPR016024">
    <property type="entry name" value="ARM-type_fold"/>
</dbReference>
<dbReference type="RefSeq" id="XP_003288011.1">
    <property type="nucleotide sequence ID" value="XM_003287963.1"/>
</dbReference>
<evidence type="ECO:0000256" key="1">
    <source>
        <dbReference type="ARBA" id="ARBA00004308"/>
    </source>
</evidence>
<evidence type="ECO:0000256" key="3">
    <source>
        <dbReference type="ARBA" id="ARBA00022927"/>
    </source>
</evidence>
<evidence type="ECO:0000256" key="2">
    <source>
        <dbReference type="ARBA" id="ARBA00022448"/>
    </source>
</evidence>
<dbReference type="Gene3D" id="1.25.10.10">
    <property type="entry name" value="Leucine-rich Repeat Variant"/>
    <property type="match status" value="1"/>
</dbReference>
<dbReference type="eggNOG" id="KOG1062">
    <property type="taxonomic scope" value="Eukaryota"/>
</dbReference>
<keyword evidence="2" id="KW-0813">Transport</keyword>
<dbReference type="InterPro" id="IPR011989">
    <property type="entry name" value="ARM-like"/>
</dbReference>
<reference evidence="8" key="1">
    <citation type="journal article" date="2011" name="Genome Biol.">
        <title>Comparative genomics of the social amoebae Dictyostelium discoideum and Dictyostelium purpureum.</title>
        <authorList>
            <consortium name="US DOE Joint Genome Institute (JGI-PGF)"/>
            <person name="Sucgang R."/>
            <person name="Kuo A."/>
            <person name="Tian X."/>
            <person name="Salerno W."/>
            <person name="Parikh A."/>
            <person name="Feasley C.L."/>
            <person name="Dalin E."/>
            <person name="Tu H."/>
            <person name="Huang E."/>
            <person name="Barry K."/>
            <person name="Lindquist E."/>
            <person name="Shapiro H."/>
            <person name="Bruce D."/>
            <person name="Schmutz J."/>
            <person name="Salamov A."/>
            <person name="Fey P."/>
            <person name="Gaudet P."/>
            <person name="Anjard C."/>
            <person name="Babu M.M."/>
            <person name="Basu S."/>
            <person name="Bushmanova Y."/>
            <person name="van der Wel H."/>
            <person name="Katoh-Kurasawa M."/>
            <person name="Dinh C."/>
            <person name="Coutinho P.M."/>
            <person name="Saito T."/>
            <person name="Elias M."/>
            <person name="Schaap P."/>
            <person name="Kay R.R."/>
            <person name="Henrissat B."/>
            <person name="Eichinger L."/>
            <person name="Rivero F."/>
            <person name="Putnam N.H."/>
            <person name="West C.M."/>
            <person name="Loomis W.F."/>
            <person name="Chisholm R.L."/>
            <person name="Shaulsky G."/>
            <person name="Strassmann J.E."/>
            <person name="Queller D.C."/>
            <person name="Kuspa A."/>
            <person name="Grigoriev I.V."/>
        </authorList>
    </citation>
    <scope>NUCLEOTIDE SEQUENCE [LARGE SCALE GENOMIC DNA]</scope>
    <source>
        <strain evidence="8">QSDP1</strain>
    </source>
</reference>
<feature type="region of interest" description="Disordered" evidence="5">
    <location>
        <begin position="802"/>
        <end position="852"/>
    </location>
</feature>
<dbReference type="AlphaFoldDB" id="F0ZKQ3"/>
<dbReference type="InterPro" id="IPR002553">
    <property type="entry name" value="Clathrin/coatomer_adapt-like_N"/>
</dbReference>
<feature type="region of interest" description="Disordered" evidence="5">
    <location>
        <begin position="751"/>
        <end position="790"/>
    </location>
</feature>
<dbReference type="OMA" id="RMIYCHM"/>
<dbReference type="STRING" id="5786.F0ZKQ3"/>
<keyword evidence="4" id="KW-0472">Membrane</keyword>
<dbReference type="OrthoDB" id="29308at2759"/>
<evidence type="ECO:0000256" key="4">
    <source>
        <dbReference type="ARBA" id="ARBA00023136"/>
    </source>
</evidence>
<dbReference type="GeneID" id="10501412"/>
<dbReference type="InParanoid" id="F0ZKQ3"/>
<evidence type="ECO:0000259" key="6">
    <source>
        <dbReference type="Pfam" id="PF01602"/>
    </source>
</evidence>